<evidence type="ECO:0000259" key="2">
    <source>
        <dbReference type="PROSITE" id="PS51201"/>
    </source>
</evidence>
<dbReference type="EMBL" id="CP154795">
    <property type="protein sequence ID" value="XAN07376.1"/>
    <property type="molecule type" value="Genomic_DNA"/>
</dbReference>
<dbReference type="InterPro" id="IPR036721">
    <property type="entry name" value="RCK_C_sf"/>
</dbReference>
<dbReference type="SUPFAM" id="SSF51735">
    <property type="entry name" value="NAD(P)-binding Rossmann-fold domains"/>
    <property type="match status" value="2"/>
</dbReference>
<evidence type="ECO:0000259" key="3">
    <source>
        <dbReference type="PROSITE" id="PS51202"/>
    </source>
</evidence>
<keyword evidence="1" id="KW-1133">Transmembrane helix</keyword>
<gene>
    <name evidence="4" type="ORF">AADG42_08735</name>
</gene>
<dbReference type="InterPro" id="IPR003148">
    <property type="entry name" value="RCK_N"/>
</dbReference>
<dbReference type="PROSITE" id="PS51201">
    <property type="entry name" value="RCK_N"/>
    <property type="match status" value="1"/>
</dbReference>
<proteinExistence type="predicted"/>
<evidence type="ECO:0000313" key="4">
    <source>
        <dbReference type="EMBL" id="XAN07376.1"/>
    </source>
</evidence>
<dbReference type="Gene3D" id="3.40.50.720">
    <property type="entry name" value="NAD(P)-binding Rossmann-like Domain"/>
    <property type="match status" value="2"/>
</dbReference>
<reference evidence="4 5" key="1">
    <citation type="submission" date="2024-04" db="EMBL/GenBank/DDBJ databases">
        <title>Isolation of an actinomycete strain from pig manure.</title>
        <authorList>
            <person name="Gong T."/>
            <person name="Yu Z."/>
            <person name="An M."/>
            <person name="Wei C."/>
            <person name="Yang W."/>
            <person name="Liu L."/>
        </authorList>
    </citation>
    <scope>NUCLEOTIDE SEQUENCE [LARGE SCALE GENOMIC DNA]</scope>
    <source>
        <strain evidence="4 5">ZF39</strain>
    </source>
</reference>
<keyword evidence="1" id="KW-0472">Membrane</keyword>
<feature type="domain" description="RCK C-terminal" evidence="3">
    <location>
        <begin position="459"/>
        <end position="542"/>
    </location>
</feature>
<feature type="domain" description="RCK N-terminal" evidence="2">
    <location>
        <begin position="320"/>
        <end position="441"/>
    </location>
</feature>
<dbReference type="InterPro" id="IPR036291">
    <property type="entry name" value="NAD(P)-bd_dom_sf"/>
</dbReference>
<name>A0ABZ3FMW1_9ACTN</name>
<accession>A0ABZ3FMW1</accession>
<dbReference type="PANTHER" id="PTHR43833">
    <property type="entry name" value="POTASSIUM CHANNEL PROTEIN 2-RELATED-RELATED"/>
    <property type="match status" value="1"/>
</dbReference>
<feature type="transmembrane region" description="Helical" evidence="1">
    <location>
        <begin position="224"/>
        <end position="242"/>
    </location>
</feature>
<dbReference type="PANTHER" id="PTHR43833:SF11">
    <property type="entry name" value="VOLTAGE-GATED POTASSIUM CHANNEL KCH"/>
    <property type="match status" value="1"/>
</dbReference>
<dbReference type="Pfam" id="PF02254">
    <property type="entry name" value="TrkA_N"/>
    <property type="match status" value="2"/>
</dbReference>
<feature type="transmembrane region" description="Helical" evidence="1">
    <location>
        <begin position="249"/>
        <end position="267"/>
    </location>
</feature>
<dbReference type="Proteomes" id="UP001442841">
    <property type="component" value="Chromosome"/>
</dbReference>
<organism evidence="4 5">
    <name type="scientific">Ammonicoccus fulvus</name>
    <dbReference type="NCBI Taxonomy" id="3138240"/>
    <lineage>
        <taxon>Bacteria</taxon>
        <taxon>Bacillati</taxon>
        <taxon>Actinomycetota</taxon>
        <taxon>Actinomycetes</taxon>
        <taxon>Propionibacteriales</taxon>
        <taxon>Propionibacteriaceae</taxon>
        <taxon>Ammonicoccus</taxon>
    </lineage>
</organism>
<dbReference type="InterPro" id="IPR006037">
    <property type="entry name" value="RCK_C"/>
</dbReference>
<dbReference type="SUPFAM" id="SSF81324">
    <property type="entry name" value="Voltage-gated potassium channels"/>
    <property type="match status" value="1"/>
</dbReference>
<evidence type="ECO:0000313" key="5">
    <source>
        <dbReference type="Proteomes" id="UP001442841"/>
    </source>
</evidence>
<protein>
    <submittedName>
        <fullName evidence="4">NAD-binding protein</fullName>
    </submittedName>
</protein>
<dbReference type="SUPFAM" id="SSF116726">
    <property type="entry name" value="TrkA C-terminal domain-like"/>
    <property type="match status" value="1"/>
</dbReference>
<evidence type="ECO:0000256" key="1">
    <source>
        <dbReference type="SAM" id="Phobius"/>
    </source>
</evidence>
<feature type="transmembrane region" description="Helical" evidence="1">
    <location>
        <begin position="279"/>
        <end position="304"/>
    </location>
</feature>
<dbReference type="PROSITE" id="PS51202">
    <property type="entry name" value="RCK_C"/>
    <property type="match status" value="1"/>
</dbReference>
<dbReference type="InterPro" id="IPR050721">
    <property type="entry name" value="Trk_Ktr_HKT_K-transport"/>
</dbReference>
<keyword evidence="5" id="KW-1185">Reference proteome</keyword>
<dbReference type="RefSeq" id="WP_425308832.1">
    <property type="nucleotide sequence ID" value="NZ_CP154795.1"/>
</dbReference>
<sequence>MAEPAGHIVVIGSSSTAIRLVEELERAGEQVLVLVMDDEPVGAAASPIHEMAESGAEIFHVTGVREPELRRVYAESARAAVVLGFDDVITTRIALMLEELNADLRLVLELSNPTFADRLSGLLGECTVLSSSRLAAPAFVTAALSGSELRTFELAGRTITAGSRDLVGGDTLAVLGDTRTAGIAGVLTERGDLVLGTEALPERHRQVRRSGLWGAVVGVFDRRLRWVIAGLLLLMVGSVAYFRVVGQVTWLEALYLALTAATLTGIGDTAEELSLGTRFGGVVIQMVGLVLSSGITAVIVDALIKSRIGELAGGVRGRPRHHAIICGLGRIGTEVLIDLHRRGVPVVAIERNRQARGVLKARQLKVPVLIAEATEAAVLAQAGVEGADALLAVTDNDAANLEIGLVAQGLRPELRIVTRLFDHDLAGRVENRLHLGTTRSVSMVAAPAFAAAALGRRTEVVYSVGRRVIIFTELQIRPGSTAEDGIDVAELDVPGSVRLLAVQRRGGSWQWRPAPSRLVAGDRVAVAATRGGLAALLQRIKPLVEHAHPEEQISAADPPPGE</sequence>
<keyword evidence="1" id="KW-0812">Transmembrane</keyword>